<dbReference type="Proteomes" id="UP001180081">
    <property type="component" value="Unassembled WGS sequence"/>
</dbReference>
<feature type="domain" description="Endonuclease GajA/Old nuclease/RecF-like AAA" evidence="1">
    <location>
        <begin position="1"/>
        <end position="50"/>
    </location>
</feature>
<dbReference type="InterPro" id="IPR051396">
    <property type="entry name" value="Bact_Antivir_Def_Nuclease"/>
</dbReference>
<dbReference type="Gene3D" id="3.40.50.300">
    <property type="entry name" value="P-loop containing nucleotide triphosphate hydrolases"/>
    <property type="match status" value="1"/>
</dbReference>
<dbReference type="CDD" id="cd01026">
    <property type="entry name" value="TOPRIM_OLD"/>
    <property type="match status" value="1"/>
</dbReference>
<dbReference type="Pfam" id="PF13175">
    <property type="entry name" value="AAA_15"/>
    <property type="match status" value="2"/>
</dbReference>
<accession>A0ABT8B4L4</accession>
<evidence type="ECO:0000259" key="2">
    <source>
        <dbReference type="Pfam" id="PF20469"/>
    </source>
</evidence>
<dbReference type="InterPro" id="IPR034139">
    <property type="entry name" value="TOPRIM_OLD"/>
</dbReference>
<evidence type="ECO:0000259" key="1">
    <source>
        <dbReference type="Pfam" id="PF13175"/>
    </source>
</evidence>
<comment type="caution">
    <text evidence="3">The sequence shown here is derived from an EMBL/GenBank/DDBJ whole genome shotgun (WGS) entry which is preliminary data.</text>
</comment>
<dbReference type="Pfam" id="PF20469">
    <property type="entry name" value="OLD-like_TOPRIM"/>
    <property type="match status" value="1"/>
</dbReference>
<reference evidence="3" key="1">
    <citation type="journal article" date="2014" name="Int. J. Syst. Evol. Microbiol.">
        <title>Complete genome of a new Firmicutes species belonging to the dominant human colonic microbiota ('Ruminococcus bicirculans') reveals two chromosomes and a selective capacity to utilize plant glucans.</title>
        <authorList>
            <consortium name="NISC Comparative Sequencing Program"/>
            <person name="Wegmann U."/>
            <person name="Louis P."/>
            <person name="Goesmann A."/>
            <person name="Henrissat B."/>
            <person name="Duncan S.H."/>
            <person name="Flint H.J."/>
        </authorList>
    </citation>
    <scope>NUCLEOTIDE SEQUENCE</scope>
    <source>
        <strain evidence="3">CECT 7703</strain>
    </source>
</reference>
<proteinExistence type="predicted"/>
<keyword evidence="4" id="KW-1185">Reference proteome</keyword>
<dbReference type="EMBL" id="JAUFPU010000008">
    <property type="protein sequence ID" value="MDN3577179.1"/>
    <property type="molecule type" value="Genomic_DNA"/>
</dbReference>
<dbReference type="SUPFAM" id="SSF52540">
    <property type="entry name" value="P-loop containing nucleoside triphosphate hydrolases"/>
    <property type="match status" value="1"/>
</dbReference>
<dbReference type="InterPro" id="IPR027417">
    <property type="entry name" value="P-loop_NTPase"/>
</dbReference>
<gene>
    <name evidence="3" type="ORF">QWZ03_10410</name>
</gene>
<evidence type="ECO:0000313" key="3">
    <source>
        <dbReference type="EMBL" id="MDN3577179.1"/>
    </source>
</evidence>
<feature type="domain" description="OLD protein-like TOPRIM" evidence="2">
    <location>
        <begin position="527"/>
        <end position="591"/>
    </location>
</feature>
<dbReference type="RefSeq" id="WP_290332653.1">
    <property type="nucleotide sequence ID" value="NZ_JAUFPU010000008.1"/>
</dbReference>
<reference evidence="3" key="2">
    <citation type="submission" date="2023-06" db="EMBL/GenBank/DDBJ databases">
        <authorList>
            <person name="Lucena T."/>
            <person name="Sun Q."/>
        </authorList>
    </citation>
    <scope>NUCLEOTIDE SEQUENCE</scope>
    <source>
        <strain evidence="3">CECT 7703</strain>
    </source>
</reference>
<protein>
    <submittedName>
        <fullName evidence="3">AAA family ATPase</fullName>
    </submittedName>
</protein>
<dbReference type="InterPro" id="IPR041685">
    <property type="entry name" value="AAA_GajA/Old/RecF-like"/>
</dbReference>
<organism evidence="3 4">
    <name type="scientific">Chitinimonas viridis</name>
    <dbReference type="NCBI Taxonomy" id="664880"/>
    <lineage>
        <taxon>Bacteria</taxon>
        <taxon>Pseudomonadati</taxon>
        <taxon>Pseudomonadota</taxon>
        <taxon>Betaproteobacteria</taxon>
        <taxon>Neisseriales</taxon>
        <taxon>Chitinibacteraceae</taxon>
        <taxon>Chitinimonas</taxon>
    </lineage>
</organism>
<dbReference type="PANTHER" id="PTHR43581:SF2">
    <property type="entry name" value="EXCINUCLEASE ATPASE SUBUNIT"/>
    <property type="match status" value="1"/>
</dbReference>
<sequence length="788" mass="85707">MHIEFVEIANFRKLLSARVDLSPKTTLFVGANNSGKTSAILALRRFLTPRRCPFDIHDFTLCHLRTLVDIGEAWLQANQKGDEKGGVAELTLDPWVHALPTLDLWLQVKEEEVHRVRDLVPLMEWTGGRLGVRLRYEPKALNALFKEFITAVTEANTMRTAAAVAAAAKAADAASTSKLTVWPETLVDFLTKRLSSMFTIRVYPLDPALLANPEKLRAVPQALSATALPIEGDPLNGLIRVHDIPAQRGFGEIPSGAEEEGELQTSAGGTRLSEQLRSYYAKHLDPAKGPDPMDLEALQAMEAAEDAFDLKLTESFSECFTEVEGLGYPGVSDPRPRVSTRLRAIDGLNHSAAVNFEVDVISDAGAVAPLLLLPEGSNGLGYQNLISMIFRLMSFRDAWMRVGKASKGVEATSIEPLHLVLVEEPEAHLHAQVQQVFIKKAYEVLRRRPELGESDALRTQLIVSTHSSHVAHETPFANLRYFRRLPAGMVAKVPVSTVINLSQVFGEGADTEHFVTRYLRAQHADLFFADAAILVEGPAERMLIPNFIRAHYKVLHQSYLTLLEIGGSHAHRLRPLIDHLGLLTLIITDLDSLTGTGGSSVQPALGASQKTNNVTLKTWVPALDDVDALIGAPPAAKTITDASDTLFAVRAAYQTPVEVTLPGATTKETAYPYTFEDALVFENVDFFAAFAGPGLNAKFRNAIANGGGATAIGTRMYNELKGGKKAEFALEVLMADNFHNLKVPQYIAEGLEWLQEQLKKKQVEILTTAAATAVPVAAAAGLGPGGTP</sequence>
<dbReference type="PANTHER" id="PTHR43581">
    <property type="entry name" value="ATP/GTP PHOSPHATASE"/>
    <property type="match status" value="1"/>
</dbReference>
<feature type="domain" description="Endonuclease GajA/Old nuclease/RecF-like AAA" evidence="1">
    <location>
        <begin position="269"/>
        <end position="471"/>
    </location>
</feature>
<evidence type="ECO:0000313" key="4">
    <source>
        <dbReference type="Proteomes" id="UP001180081"/>
    </source>
</evidence>
<name>A0ABT8B4L4_9NEIS</name>